<feature type="transmembrane region" description="Helical" evidence="1">
    <location>
        <begin position="70"/>
        <end position="88"/>
    </location>
</feature>
<dbReference type="HOGENOM" id="CLU_020473_1_0_10"/>
<dbReference type="InterPro" id="IPR010559">
    <property type="entry name" value="Sig_transdc_His_kin_internal"/>
</dbReference>
<dbReference type="Pfam" id="PF06580">
    <property type="entry name" value="His_kinase"/>
    <property type="match status" value="1"/>
</dbReference>
<reference evidence="3 4" key="1">
    <citation type="submission" date="2012-02" db="EMBL/GenBank/DDBJ databases">
        <title>Improved High-Quality Draft genome of Joostella marina DSM 19592.</title>
        <authorList>
            <consortium name="US DOE Joint Genome Institute (JGI-PGF)"/>
            <person name="Lucas S."/>
            <person name="Copeland A."/>
            <person name="Lapidus A."/>
            <person name="Bruce D."/>
            <person name="Goodwin L."/>
            <person name="Pitluck S."/>
            <person name="Peters L."/>
            <person name="Chertkov O."/>
            <person name="Ovchinnikova G."/>
            <person name="Kyrpides N."/>
            <person name="Mavromatis K."/>
            <person name="Detter J.C."/>
            <person name="Han C."/>
            <person name="Land M."/>
            <person name="Hauser L."/>
            <person name="Markowitz V."/>
            <person name="Cheng J.-F."/>
            <person name="Hugenholtz P."/>
            <person name="Woyke T."/>
            <person name="Wu D."/>
            <person name="Tindall B."/>
            <person name="Brambilla E."/>
            <person name="Klenk H.-P."/>
            <person name="Eisen J.A."/>
        </authorList>
    </citation>
    <scope>NUCLEOTIDE SEQUENCE [LARGE SCALE GENOMIC DNA]</scope>
    <source>
        <strain evidence="3 4">DSM 19592</strain>
    </source>
</reference>
<dbReference type="GO" id="GO:0000155">
    <property type="term" value="F:phosphorelay sensor kinase activity"/>
    <property type="evidence" value="ECO:0007669"/>
    <property type="project" value="InterPro"/>
</dbReference>
<feature type="domain" description="Signal transduction histidine kinase internal region" evidence="2">
    <location>
        <begin position="167"/>
        <end position="244"/>
    </location>
</feature>
<dbReference type="eggNOG" id="COG2972">
    <property type="taxonomic scope" value="Bacteria"/>
</dbReference>
<organism evidence="3 4">
    <name type="scientific">Galbibacter orientalis DSM 19592</name>
    <dbReference type="NCBI Taxonomy" id="926559"/>
    <lineage>
        <taxon>Bacteria</taxon>
        <taxon>Pseudomonadati</taxon>
        <taxon>Bacteroidota</taxon>
        <taxon>Flavobacteriia</taxon>
        <taxon>Flavobacteriales</taxon>
        <taxon>Flavobacteriaceae</taxon>
        <taxon>Galbibacter</taxon>
    </lineage>
</organism>
<dbReference type="STRING" id="926559.JoomaDRAFT_3094"/>
<dbReference type="RefSeq" id="WP_008614015.1">
    <property type="nucleotide sequence ID" value="NZ_JH651379.1"/>
</dbReference>
<dbReference type="EMBL" id="JH651379">
    <property type="protein sequence ID" value="EIJ40047.1"/>
    <property type="molecule type" value="Genomic_DNA"/>
</dbReference>
<feature type="transmembrane region" description="Helical" evidence="1">
    <location>
        <begin position="127"/>
        <end position="148"/>
    </location>
</feature>
<feature type="transmembrane region" description="Helical" evidence="1">
    <location>
        <begin position="42"/>
        <end position="61"/>
    </location>
</feature>
<evidence type="ECO:0000256" key="1">
    <source>
        <dbReference type="SAM" id="Phobius"/>
    </source>
</evidence>
<dbReference type="GO" id="GO:0016020">
    <property type="term" value="C:membrane"/>
    <property type="evidence" value="ECO:0007669"/>
    <property type="project" value="InterPro"/>
</dbReference>
<keyword evidence="1" id="KW-0812">Transmembrane</keyword>
<dbReference type="PANTHER" id="PTHR34220">
    <property type="entry name" value="SENSOR HISTIDINE KINASE YPDA"/>
    <property type="match status" value="1"/>
</dbReference>
<sequence>MKAPKKLVNEVLLHFLVWLCWFGVMLFQSYSRTGTIDFTSNLSPRFFINIVLFYFNYYYLVPKLLLKKKILPYLFISLAIIVVVNYIMELTLPPDLLFHREEIKGLPRPEDFARRFPRDDWFKFKMFIGPAIGGAFYFVVGTIIRVYIEWNKNERIREKTENEKINSELQFLKTQLNPHFLFNSLNAVYTLSIKKSPDTPEAIISLSELMRYMIYEANKEVVYLEKELEYIKSYIQLQRLRLPNAEDVYFNIYGDDKGKTIKPLLFISFIENAFKYGTDYTGNTWVKINISIQEDKVHLFVKNKIGIIQKSPESSGIGLKNIQNRLKLLYPETHKLDIENDGNYYTINLTILNIQSDEVYNNR</sequence>
<dbReference type="Proteomes" id="UP000004690">
    <property type="component" value="Unassembled WGS sequence"/>
</dbReference>
<dbReference type="Gene3D" id="3.30.565.10">
    <property type="entry name" value="Histidine kinase-like ATPase, C-terminal domain"/>
    <property type="match status" value="1"/>
</dbReference>
<dbReference type="SUPFAM" id="SSF55874">
    <property type="entry name" value="ATPase domain of HSP90 chaperone/DNA topoisomerase II/histidine kinase"/>
    <property type="match status" value="1"/>
</dbReference>
<evidence type="ECO:0000259" key="2">
    <source>
        <dbReference type="Pfam" id="PF06580"/>
    </source>
</evidence>
<accession>I3C8V4</accession>
<feature type="transmembrane region" description="Helical" evidence="1">
    <location>
        <begin position="12"/>
        <end position="30"/>
    </location>
</feature>
<proteinExistence type="predicted"/>
<dbReference type="InterPro" id="IPR050640">
    <property type="entry name" value="Bact_2-comp_sensor_kinase"/>
</dbReference>
<evidence type="ECO:0000313" key="3">
    <source>
        <dbReference type="EMBL" id="EIJ40047.1"/>
    </source>
</evidence>
<gene>
    <name evidence="3" type="ORF">JoomaDRAFT_3094</name>
</gene>
<dbReference type="OrthoDB" id="9809908at2"/>
<name>I3C8V4_9FLAO</name>
<keyword evidence="1" id="KW-1133">Transmembrane helix</keyword>
<evidence type="ECO:0000313" key="4">
    <source>
        <dbReference type="Proteomes" id="UP000004690"/>
    </source>
</evidence>
<dbReference type="InterPro" id="IPR036890">
    <property type="entry name" value="HATPase_C_sf"/>
</dbReference>
<keyword evidence="4" id="KW-1185">Reference proteome</keyword>
<protein>
    <submittedName>
        <fullName evidence="3">Putative regulator of cell autolysis</fullName>
    </submittedName>
</protein>
<dbReference type="PANTHER" id="PTHR34220:SF7">
    <property type="entry name" value="SENSOR HISTIDINE KINASE YPDA"/>
    <property type="match status" value="1"/>
</dbReference>
<dbReference type="AlphaFoldDB" id="I3C8V4"/>
<keyword evidence="1" id="KW-0472">Membrane</keyword>